<evidence type="ECO:0000313" key="2">
    <source>
        <dbReference type="EMBL" id="MBK9983462.1"/>
    </source>
</evidence>
<feature type="domain" description="DUF6036" evidence="1">
    <location>
        <begin position="17"/>
        <end position="149"/>
    </location>
</feature>
<dbReference type="Proteomes" id="UP000808337">
    <property type="component" value="Unassembled WGS sequence"/>
</dbReference>
<protein>
    <submittedName>
        <fullName evidence="2">Nucleotidyltransferase</fullName>
    </submittedName>
</protein>
<evidence type="ECO:0000259" key="1">
    <source>
        <dbReference type="Pfam" id="PF19502"/>
    </source>
</evidence>
<comment type="caution">
    <text evidence="2">The sequence shown here is derived from an EMBL/GenBank/DDBJ whole genome shotgun (WGS) entry which is preliminary data.</text>
</comment>
<sequence>MNILLNEHQEILGHLIQNHVEFLLIGGYAVIYHGYNRSTGDMDLWLNPTNENRDKIINALTASGFETEDLETLSNVDFTKHFAFSIGIEPQKIDFITYINQVSFDEAYRNKVMYSFENMQIPVINIRELILSKINTGRKKDEADVEELQKRMNINKTRL</sequence>
<proteinExistence type="predicted"/>
<dbReference type="AlphaFoldDB" id="A0A9D7SUR2"/>
<dbReference type="Pfam" id="PF19502">
    <property type="entry name" value="DUF6036"/>
    <property type="match status" value="1"/>
</dbReference>
<name>A0A9D7SUR2_9BACT</name>
<accession>A0A9D7SUR2</accession>
<reference evidence="2 3" key="1">
    <citation type="submission" date="2020-10" db="EMBL/GenBank/DDBJ databases">
        <title>Connecting structure to function with the recovery of over 1000 high-quality activated sludge metagenome-assembled genomes encoding full-length rRNA genes using long-read sequencing.</title>
        <authorList>
            <person name="Singleton C.M."/>
            <person name="Petriglieri F."/>
            <person name="Kristensen J.M."/>
            <person name="Kirkegaard R.H."/>
            <person name="Michaelsen T.Y."/>
            <person name="Andersen M.H."/>
            <person name="Karst S.M."/>
            <person name="Dueholm M.S."/>
            <person name="Nielsen P.H."/>
            <person name="Albertsen M."/>
        </authorList>
    </citation>
    <scope>NUCLEOTIDE SEQUENCE [LARGE SCALE GENOMIC DNA]</scope>
    <source>
        <strain evidence="2">Ribe_18-Q3-R11-54_MAXAC.273</strain>
    </source>
</reference>
<gene>
    <name evidence="2" type="ORF">IPP15_13935</name>
</gene>
<evidence type="ECO:0000313" key="3">
    <source>
        <dbReference type="Proteomes" id="UP000808337"/>
    </source>
</evidence>
<dbReference type="InterPro" id="IPR045792">
    <property type="entry name" value="DUF6036"/>
</dbReference>
<dbReference type="EMBL" id="JADKGY010000020">
    <property type="protein sequence ID" value="MBK9983462.1"/>
    <property type="molecule type" value="Genomic_DNA"/>
</dbReference>
<dbReference type="Gene3D" id="3.30.460.40">
    <property type="match status" value="1"/>
</dbReference>
<dbReference type="SUPFAM" id="SSF81301">
    <property type="entry name" value="Nucleotidyltransferase"/>
    <property type="match status" value="1"/>
</dbReference>
<dbReference type="InterPro" id="IPR043519">
    <property type="entry name" value="NT_sf"/>
</dbReference>
<organism evidence="2 3">
    <name type="scientific">Candidatus Opimibacter skivensis</name>
    <dbReference type="NCBI Taxonomy" id="2982028"/>
    <lineage>
        <taxon>Bacteria</taxon>
        <taxon>Pseudomonadati</taxon>
        <taxon>Bacteroidota</taxon>
        <taxon>Saprospiria</taxon>
        <taxon>Saprospirales</taxon>
        <taxon>Saprospiraceae</taxon>
        <taxon>Candidatus Opimibacter</taxon>
    </lineage>
</organism>